<evidence type="ECO:0000256" key="4">
    <source>
        <dbReference type="ARBA" id="ARBA00023180"/>
    </source>
</evidence>
<name>A0A5B7SMN5_9FLAO</name>
<keyword evidence="2" id="KW-0378">Hydrolase</keyword>
<evidence type="ECO:0000256" key="5">
    <source>
        <dbReference type="SAM" id="Phobius"/>
    </source>
</evidence>
<evidence type="ECO:0000256" key="1">
    <source>
        <dbReference type="ARBA" id="ARBA00008595"/>
    </source>
</evidence>
<accession>A0A5B7SMN5</accession>
<feature type="transmembrane region" description="Helical" evidence="5">
    <location>
        <begin position="7"/>
        <end position="29"/>
    </location>
</feature>
<dbReference type="PANTHER" id="PTHR11799">
    <property type="entry name" value="PARAOXONASE"/>
    <property type="match status" value="1"/>
</dbReference>
<evidence type="ECO:0008006" key="8">
    <source>
        <dbReference type="Google" id="ProtNLM"/>
    </source>
</evidence>
<reference evidence="6 7" key="1">
    <citation type="submission" date="2019-05" db="EMBL/GenBank/DDBJ databases">
        <title>Genome sequencing of F202Z8.</title>
        <authorList>
            <person name="Kwon Y.M."/>
        </authorList>
    </citation>
    <scope>NUCLEOTIDE SEQUENCE [LARGE SCALE GENOMIC DNA]</scope>
    <source>
        <strain evidence="6 7">F202Z8</strain>
    </source>
</reference>
<evidence type="ECO:0000256" key="3">
    <source>
        <dbReference type="ARBA" id="ARBA00023157"/>
    </source>
</evidence>
<keyword evidence="5" id="KW-1133">Transmembrane helix</keyword>
<dbReference type="InterPro" id="IPR002640">
    <property type="entry name" value="Arylesterase"/>
</dbReference>
<keyword evidence="3" id="KW-1015">Disulfide bond</keyword>
<keyword evidence="5" id="KW-0812">Transmembrane</keyword>
<dbReference type="PANTHER" id="PTHR11799:SF12">
    <property type="entry name" value="PARAOXONASE-RELATED"/>
    <property type="match status" value="1"/>
</dbReference>
<dbReference type="GO" id="GO:0004064">
    <property type="term" value="F:arylesterase activity"/>
    <property type="evidence" value="ECO:0007669"/>
    <property type="project" value="InterPro"/>
</dbReference>
<keyword evidence="5" id="KW-0472">Membrane</keyword>
<dbReference type="KEGG" id="asag:FGM00_00520"/>
<dbReference type="Pfam" id="PF01731">
    <property type="entry name" value="Arylesterase"/>
    <property type="match status" value="1"/>
</dbReference>
<dbReference type="OrthoDB" id="1158171at2"/>
<dbReference type="InterPro" id="IPR051288">
    <property type="entry name" value="Serum_paraoxonase/arylesterase"/>
</dbReference>
<keyword evidence="7" id="KW-1185">Reference proteome</keyword>
<proteinExistence type="inferred from homology"/>
<dbReference type="EMBL" id="CP040710">
    <property type="protein sequence ID" value="QCW98678.1"/>
    <property type="molecule type" value="Genomic_DNA"/>
</dbReference>
<dbReference type="AlphaFoldDB" id="A0A5B7SMN5"/>
<keyword evidence="4" id="KW-0325">Glycoprotein</keyword>
<sequence>MRLLKKIVGYTLFALLIYVGYVIVSTGYFRTVENIFDGEIVKKIKLAGAEDITVISESGMALVSASPRKSDLAVQQKQGGLYLLDLNSRTHALKKLTADLNIPFAPHGISIYKSDSTYTVMAVNHTLKGHSFEVFQLRDTTLTFVRSITDPTLISPNDVVMLDENRFYFTNDHKYEEGFGRFLEDYGGLGLSNVMYFDGKDFREVAKGIAYANGINYDAARKLLFVASPRNFKVKVYRADDDGSLNFIEDIDCDTGVDNIEFDSEGHLWIGAHPNLLAFSSYASGGNTIAPSEIITIDYRGTNDYTIDAIYLNDGTEMSGATVAAPYKDVILAGNVMDAHFLVLKPNKK</sequence>
<evidence type="ECO:0000256" key="2">
    <source>
        <dbReference type="ARBA" id="ARBA00022801"/>
    </source>
</evidence>
<comment type="similarity">
    <text evidence="1">Belongs to the paraoxonase family.</text>
</comment>
<organism evidence="6 7">
    <name type="scientific">Aggregatimonas sangjinii</name>
    <dbReference type="NCBI Taxonomy" id="2583587"/>
    <lineage>
        <taxon>Bacteria</taxon>
        <taxon>Pseudomonadati</taxon>
        <taxon>Bacteroidota</taxon>
        <taxon>Flavobacteriia</taxon>
        <taxon>Flavobacteriales</taxon>
        <taxon>Flavobacteriaceae</taxon>
        <taxon>Aggregatimonas</taxon>
    </lineage>
</organism>
<dbReference type="InterPro" id="IPR011042">
    <property type="entry name" value="6-blade_b-propeller_TolB-like"/>
</dbReference>
<evidence type="ECO:0000313" key="7">
    <source>
        <dbReference type="Proteomes" id="UP000310017"/>
    </source>
</evidence>
<gene>
    <name evidence="6" type="ORF">FGM00_00520</name>
</gene>
<dbReference type="Gene3D" id="2.120.10.30">
    <property type="entry name" value="TolB, C-terminal domain"/>
    <property type="match status" value="1"/>
</dbReference>
<dbReference type="RefSeq" id="WP_138851033.1">
    <property type="nucleotide sequence ID" value="NZ_CP040710.1"/>
</dbReference>
<evidence type="ECO:0000313" key="6">
    <source>
        <dbReference type="EMBL" id="QCW98678.1"/>
    </source>
</evidence>
<dbReference type="Proteomes" id="UP000310017">
    <property type="component" value="Chromosome"/>
</dbReference>
<protein>
    <recommendedName>
        <fullName evidence="8">Arylesterase</fullName>
    </recommendedName>
</protein>
<dbReference type="SUPFAM" id="SSF63829">
    <property type="entry name" value="Calcium-dependent phosphotriesterase"/>
    <property type="match status" value="1"/>
</dbReference>